<protein>
    <submittedName>
        <fullName evidence="1">Uncharacterized protein</fullName>
    </submittedName>
</protein>
<reference evidence="1" key="3">
    <citation type="submission" date="2022-06" db="UniProtKB">
        <authorList>
            <consortium name="EnsemblPlants"/>
        </authorList>
    </citation>
    <scope>IDENTIFICATION</scope>
</reference>
<keyword evidence="2" id="KW-1185">Reference proteome</keyword>
<dbReference type="AlphaFoldDB" id="A0A8R7R6M8"/>
<sequence length="118" mass="13298">MVFERLRFGVGGLVTAYVSFMEGMLISVQDVAILSSNGLLENNLCCNKETAKLFNYTLSRGQVLGQCNGLCNVQYEVHAYCRKPWHMWLATLGTYLRNPWAFISDLEAAIAPLLQIIY</sequence>
<dbReference type="PANTHER" id="PTHR31170:SF18">
    <property type="entry name" value="(WILD MALAYSIAN BANANA) HYPOTHETICAL PROTEIN"/>
    <property type="match status" value="1"/>
</dbReference>
<organism evidence="1 2">
    <name type="scientific">Triticum urartu</name>
    <name type="common">Red wild einkorn</name>
    <name type="synonym">Crithodium urartu</name>
    <dbReference type="NCBI Taxonomy" id="4572"/>
    <lineage>
        <taxon>Eukaryota</taxon>
        <taxon>Viridiplantae</taxon>
        <taxon>Streptophyta</taxon>
        <taxon>Embryophyta</taxon>
        <taxon>Tracheophyta</taxon>
        <taxon>Spermatophyta</taxon>
        <taxon>Magnoliopsida</taxon>
        <taxon>Liliopsida</taxon>
        <taxon>Poales</taxon>
        <taxon>Poaceae</taxon>
        <taxon>BOP clade</taxon>
        <taxon>Pooideae</taxon>
        <taxon>Triticodae</taxon>
        <taxon>Triticeae</taxon>
        <taxon>Triticinae</taxon>
        <taxon>Triticum</taxon>
    </lineage>
</organism>
<dbReference type="Proteomes" id="UP000015106">
    <property type="component" value="Chromosome 7"/>
</dbReference>
<reference evidence="2" key="1">
    <citation type="journal article" date="2013" name="Nature">
        <title>Draft genome of the wheat A-genome progenitor Triticum urartu.</title>
        <authorList>
            <person name="Ling H.Q."/>
            <person name="Zhao S."/>
            <person name="Liu D."/>
            <person name="Wang J."/>
            <person name="Sun H."/>
            <person name="Zhang C."/>
            <person name="Fan H."/>
            <person name="Li D."/>
            <person name="Dong L."/>
            <person name="Tao Y."/>
            <person name="Gao C."/>
            <person name="Wu H."/>
            <person name="Li Y."/>
            <person name="Cui Y."/>
            <person name="Guo X."/>
            <person name="Zheng S."/>
            <person name="Wang B."/>
            <person name="Yu K."/>
            <person name="Liang Q."/>
            <person name="Yang W."/>
            <person name="Lou X."/>
            <person name="Chen J."/>
            <person name="Feng M."/>
            <person name="Jian J."/>
            <person name="Zhang X."/>
            <person name="Luo G."/>
            <person name="Jiang Y."/>
            <person name="Liu J."/>
            <person name="Wang Z."/>
            <person name="Sha Y."/>
            <person name="Zhang B."/>
            <person name="Wu H."/>
            <person name="Tang D."/>
            <person name="Shen Q."/>
            <person name="Xue P."/>
            <person name="Zou S."/>
            <person name="Wang X."/>
            <person name="Liu X."/>
            <person name="Wang F."/>
            <person name="Yang Y."/>
            <person name="An X."/>
            <person name="Dong Z."/>
            <person name="Zhang K."/>
            <person name="Zhang X."/>
            <person name="Luo M.C."/>
            <person name="Dvorak J."/>
            <person name="Tong Y."/>
            <person name="Wang J."/>
            <person name="Yang H."/>
            <person name="Li Z."/>
            <person name="Wang D."/>
            <person name="Zhang A."/>
            <person name="Wang J."/>
        </authorList>
    </citation>
    <scope>NUCLEOTIDE SEQUENCE</scope>
    <source>
        <strain evidence="2">cv. G1812</strain>
    </source>
</reference>
<evidence type="ECO:0000313" key="2">
    <source>
        <dbReference type="Proteomes" id="UP000015106"/>
    </source>
</evidence>
<name>A0A8R7R6M8_TRIUA</name>
<proteinExistence type="predicted"/>
<accession>A0A8R7R6M8</accession>
<evidence type="ECO:0000313" key="1">
    <source>
        <dbReference type="EnsemblPlants" id="TuG1812G0700006121.01.T01.cds241114"/>
    </source>
</evidence>
<dbReference type="Pfam" id="PF03140">
    <property type="entry name" value="DUF247"/>
    <property type="match status" value="1"/>
</dbReference>
<dbReference type="InterPro" id="IPR004158">
    <property type="entry name" value="DUF247_pln"/>
</dbReference>
<dbReference type="EnsemblPlants" id="TuG1812G0700006121.01.T01">
    <property type="protein sequence ID" value="TuG1812G0700006121.01.T01.cds241114"/>
    <property type="gene ID" value="TuG1812G0700006121.01"/>
</dbReference>
<dbReference type="PANTHER" id="PTHR31170">
    <property type="entry name" value="BNAC04G53230D PROTEIN"/>
    <property type="match status" value="1"/>
</dbReference>
<dbReference type="Gramene" id="TuG1812G0700006121.01.T01">
    <property type="protein sequence ID" value="TuG1812G0700006121.01.T01.cds241114"/>
    <property type="gene ID" value="TuG1812G0700006121.01"/>
</dbReference>
<reference evidence="1" key="2">
    <citation type="submission" date="2018-03" db="EMBL/GenBank/DDBJ databases">
        <title>The Triticum urartu genome reveals the dynamic nature of wheat genome evolution.</title>
        <authorList>
            <person name="Ling H."/>
            <person name="Ma B."/>
            <person name="Shi X."/>
            <person name="Liu H."/>
            <person name="Dong L."/>
            <person name="Sun H."/>
            <person name="Cao Y."/>
            <person name="Gao Q."/>
            <person name="Zheng S."/>
            <person name="Li Y."/>
            <person name="Yu Y."/>
            <person name="Du H."/>
            <person name="Qi M."/>
            <person name="Li Y."/>
            <person name="Yu H."/>
            <person name="Cui Y."/>
            <person name="Wang N."/>
            <person name="Chen C."/>
            <person name="Wu H."/>
            <person name="Zhao Y."/>
            <person name="Zhang J."/>
            <person name="Li Y."/>
            <person name="Zhou W."/>
            <person name="Zhang B."/>
            <person name="Hu W."/>
            <person name="Eijk M."/>
            <person name="Tang J."/>
            <person name="Witsenboer H."/>
            <person name="Zhao S."/>
            <person name="Li Z."/>
            <person name="Zhang A."/>
            <person name="Wang D."/>
            <person name="Liang C."/>
        </authorList>
    </citation>
    <scope>NUCLEOTIDE SEQUENCE [LARGE SCALE GENOMIC DNA]</scope>
    <source>
        <strain evidence="1">cv. G1812</strain>
    </source>
</reference>